<comment type="caution">
    <text evidence="3">The sequence shown here is derived from an EMBL/GenBank/DDBJ whole genome shotgun (WGS) entry which is preliminary data.</text>
</comment>
<sequence>MATPQPNKNDNSIKDLYTKPVQKKTTHMEDISHPLLSQMEGTPSSPSGEDDPVTRHFLDSLFETLQADIEAFQQEMAADIKEVKCKVGELGQKVDALEQSSDTREEELYSYWRELLELWDQNFDLDLGNHLTRSNIRIRQITGTWQNVPAHLFTF</sequence>
<feature type="region of interest" description="Disordered" evidence="2">
    <location>
        <begin position="1"/>
        <end position="53"/>
    </location>
</feature>
<dbReference type="Proteomes" id="UP001066276">
    <property type="component" value="Chromosome 7"/>
</dbReference>
<protein>
    <submittedName>
        <fullName evidence="3">Uncharacterized protein</fullName>
    </submittedName>
</protein>
<dbReference type="EMBL" id="JANPWB010000011">
    <property type="protein sequence ID" value="KAJ1126943.1"/>
    <property type="molecule type" value="Genomic_DNA"/>
</dbReference>
<feature type="coiled-coil region" evidence="1">
    <location>
        <begin position="62"/>
        <end position="100"/>
    </location>
</feature>
<organism evidence="3 4">
    <name type="scientific">Pleurodeles waltl</name>
    <name type="common">Iberian ribbed newt</name>
    <dbReference type="NCBI Taxonomy" id="8319"/>
    <lineage>
        <taxon>Eukaryota</taxon>
        <taxon>Metazoa</taxon>
        <taxon>Chordata</taxon>
        <taxon>Craniata</taxon>
        <taxon>Vertebrata</taxon>
        <taxon>Euteleostomi</taxon>
        <taxon>Amphibia</taxon>
        <taxon>Batrachia</taxon>
        <taxon>Caudata</taxon>
        <taxon>Salamandroidea</taxon>
        <taxon>Salamandridae</taxon>
        <taxon>Pleurodelinae</taxon>
        <taxon>Pleurodeles</taxon>
    </lineage>
</organism>
<keyword evidence="1" id="KW-0175">Coiled coil</keyword>
<evidence type="ECO:0000256" key="2">
    <source>
        <dbReference type="SAM" id="MobiDB-lite"/>
    </source>
</evidence>
<proteinExistence type="predicted"/>
<reference evidence="3" key="1">
    <citation type="journal article" date="2022" name="bioRxiv">
        <title>Sequencing and chromosome-scale assembly of the giantPleurodeles waltlgenome.</title>
        <authorList>
            <person name="Brown T."/>
            <person name="Elewa A."/>
            <person name="Iarovenko S."/>
            <person name="Subramanian E."/>
            <person name="Araus A.J."/>
            <person name="Petzold A."/>
            <person name="Susuki M."/>
            <person name="Suzuki K.-i.T."/>
            <person name="Hayashi T."/>
            <person name="Toyoda A."/>
            <person name="Oliveira C."/>
            <person name="Osipova E."/>
            <person name="Leigh N.D."/>
            <person name="Simon A."/>
            <person name="Yun M.H."/>
        </authorList>
    </citation>
    <scope>NUCLEOTIDE SEQUENCE</scope>
    <source>
        <strain evidence="3">20211129_DDA</strain>
        <tissue evidence="3">Liver</tissue>
    </source>
</reference>
<evidence type="ECO:0000256" key="1">
    <source>
        <dbReference type="SAM" id="Coils"/>
    </source>
</evidence>
<evidence type="ECO:0000313" key="4">
    <source>
        <dbReference type="Proteomes" id="UP001066276"/>
    </source>
</evidence>
<keyword evidence="4" id="KW-1185">Reference proteome</keyword>
<dbReference type="AlphaFoldDB" id="A0AAV7PMD8"/>
<feature type="compositionally biased region" description="Polar residues" evidence="2">
    <location>
        <begin position="1"/>
        <end position="10"/>
    </location>
</feature>
<evidence type="ECO:0000313" key="3">
    <source>
        <dbReference type="EMBL" id="KAJ1126943.1"/>
    </source>
</evidence>
<gene>
    <name evidence="3" type="ORF">NDU88_005349</name>
</gene>
<accession>A0AAV7PMD8</accession>
<name>A0AAV7PMD8_PLEWA</name>